<feature type="transmembrane region" description="Helical" evidence="1">
    <location>
        <begin position="314"/>
        <end position="339"/>
    </location>
</feature>
<evidence type="ECO:0000259" key="2">
    <source>
        <dbReference type="Pfam" id="PF01757"/>
    </source>
</evidence>
<dbReference type="PANTHER" id="PTHR23028:SF53">
    <property type="entry name" value="ACYL_TRANSF_3 DOMAIN-CONTAINING PROTEIN"/>
    <property type="match status" value="1"/>
</dbReference>
<sequence>MSVAREFNPNIHGLRGLAAFMVFWCHVYAGALEAGFYPEHWHPLLAWLLHAGRYGVDVFFMISGYLITESLTRKGQVRRFLADRAIRIYPAFLAVLLPLIAMGMLTRAKLFADTDPLIWPLQVLANLLFLPGVFDMPPILGVAWSLSFEAAFYLTAALAFALKRSGRQELAVAVCAGAGLLLFPQYPGVIFFYAGALIYLYRDALLLGLARVHVPFTALIALLAVWHLVIVHYHRAEADLSVGFAAMLLLSFVLGLLFFNGVVAGAGPFGIFLRSGALQFLGTISYSFYLWHTPVMFFTKRIVLHYVAPEQGDAMATLSFALLSLPPALLVSWISYRLFEAAAGRILHRRLNQQRTAASVAS</sequence>
<protein>
    <submittedName>
        <fullName evidence="3">Acyltransferase</fullName>
        <ecNumber evidence="3">2.3.-.-</ecNumber>
    </submittedName>
</protein>
<feature type="transmembrane region" description="Helical" evidence="1">
    <location>
        <begin position="141"/>
        <end position="162"/>
    </location>
</feature>
<feature type="domain" description="Acyltransferase 3" evidence="2">
    <location>
        <begin position="9"/>
        <end position="336"/>
    </location>
</feature>
<keyword evidence="1" id="KW-0812">Transmembrane</keyword>
<keyword evidence="3" id="KW-0808">Transferase</keyword>
<feature type="transmembrane region" description="Helical" evidence="1">
    <location>
        <begin position="213"/>
        <end position="234"/>
    </location>
</feature>
<dbReference type="RefSeq" id="WP_352888853.1">
    <property type="nucleotide sequence ID" value="NZ_JBEPIJ010000007.1"/>
</dbReference>
<feature type="transmembrane region" description="Helical" evidence="1">
    <location>
        <begin position="44"/>
        <end position="67"/>
    </location>
</feature>
<evidence type="ECO:0000313" key="3">
    <source>
        <dbReference type="EMBL" id="MES0873946.1"/>
    </source>
</evidence>
<dbReference type="Proteomes" id="UP001465331">
    <property type="component" value="Unassembled WGS sequence"/>
</dbReference>
<gene>
    <name evidence="3" type="ORF">ABSH63_08025</name>
</gene>
<keyword evidence="1" id="KW-1133">Transmembrane helix</keyword>
<feature type="transmembrane region" description="Helical" evidence="1">
    <location>
        <begin position="88"/>
        <end position="105"/>
    </location>
</feature>
<name>A0ABV2AAN0_9GAMM</name>
<organism evidence="3 4">
    <name type="scientific">Sinimarinibacterium thermocellulolyticum</name>
    <dbReference type="NCBI Taxonomy" id="3170016"/>
    <lineage>
        <taxon>Bacteria</taxon>
        <taxon>Pseudomonadati</taxon>
        <taxon>Pseudomonadota</taxon>
        <taxon>Gammaproteobacteria</taxon>
        <taxon>Nevskiales</taxon>
        <taxon>Nevskiaceae</taxon>
        <taxon>Sinimarinibacterium</taxon>
    </lineage>
</organism>
<evidence type="ECO:0000313" key="4">
    <source>
        <dbReference type="Proteomes" id="UP001465331"/>
    </source>
</evidence>
<dbReference type="EMBL" id="JBEPIJ010000007">
    <property type="protein sequence ID" value="MES0873946.1"/>
    <property type="molecule type" value="Genomic_DNA"/>
</dbReference>
<dbReference type="GO" id="GO:0016746">
    <property type="term" value="F:acyltransferase activity"/>
    <property type="evidence" value="ECO:0007669"/>
    <property type="project" value="UniProtKB-KW"/>
</dbReference>
<dbReference type="Pfam" id="PF01757">
    <property type="entry name" value="Acyl_transf_3"/>
    <property type="match status" value="1"/>
</dbReference>
<dbReference type="InterPro" id="IPR050879">
    <property type="entry name" value="Acyltransferase_3"/>
</dbReference>
<reference evidence="3 4" key="1">
    <citation type="submission" date="2024-06" db="EMBL/GenBank/DDBJ databases">
        <authorList>
            <person name="Li Z."/>
            <person name="Jiang Y."/>
        </authorList>
    </citation>
    <scope>NUCLEOTIDE SEQUENCE [LARGE SCALE GENOMIC DNA]</scope>
    <source>
        <strain evidence="3 4">HSW-8</strain>
    </source>
</reference>
<feature type="transmembrane region" description="Helical" evidence="1">
    <location>
        <begin position="240"/>
        <end position="259"/>
    </location>
</feature>
<keyword evidence="4" id="KW-1185">Reference proteome</keyword>
<keyword evidence="1" id="KW-0472">Membrane</keyword>
<proteinExistence type="predicted"/>
<feature type="transmembrane region" description="Helical" evidence="1">
    <location>
        <begin position="182"/>
        <end position="201"/>
    </location>
</feature>
<comment type="caution">
    <text evidence="3">The sequence shown here is derived from an EMBL/GenBank/DDBJ whole genome shotgun (WGS) entry which is preliminary data.</text>
</comment>
<evidence type="ECO:0000256" key="1">
    <source>
        <dbReference type="SAM" id="Phobius"/>
    </source>
</evidence>
<feature type="transmembrane region" description="Helical" evidence="1">
    <location>
        <begin position="117"/>
        <end position="134"/>
    </location>
</feature>
<accession>A0ABV2AAN0</accession>
<dbReference type="PANTHER" id="PTHR23028">
    <property type="entry name" value="ACETYLTRANSFERASE"/>
    <property type="match status" value="1"/>
</dbReference>
<feature type="transmembrane region" description="Helical" evidence="1">
    <location>
        <begin position="12"/>
        <end position="32"/>
    </location>
</feature>
<keyword evidence="3" id="KW-0012">Acyltransferase</keyword>
<feature type="transmembrane region" description="Helical" evidence="1">
    <location>
        <begin position="271"/>
        <end position="291"/>
    </location>
</feature>
<dbReference type="EC" id="2.3.-.-" evidence="3"/>
<dbReference type="InterPro" id="IPR002656">
    <property type="entry name" value="Acyl_transf_3_dom"/>
</dbReference>